<protein>
    <submittedName>
        <fullName evidence="1">Uncharacterized protein</fullName>
    </submittedName>
</protein>
<accession>A0ABT8YT34</accession>
<evidence type="ECO:0000313" key="1">
    <source>
        <dbReference type="EMBL" id="MDO6966927.1"/>
    </source>
</evidence>
<comment type="caution">
    <text evidence="1">The sequence shown here is derived from an EMBL/GenBank/DDBJ whole genome shotgun (WGS) entry which is preliminary data.</text>
</comment>
<proteinExistence type="predicted"/>
<dbReference type="RefSeq" id="WP_304378857.1">
    <property type="nucleotide sequence ID" value="NZ_JAUOZU010000024.1"/>
</dbReference>
<dbReference type="EMBL" id="JAUOZU010000024">
    <property type="protein sequence ID" value="MDO6966927.1"/>
    <property type="molecule type" value="Genomic_DNA"/>
</dbReference>
<sequence length="67" mass="7543">MRTNAEGDAMTAPNAIKKSDIKRAVDLAKSENVIVEIERDGTKWRFMPAIQDIHSSYEVPKGKDVRL</sequence>
<name>A0ABT8YT34_9HYPH</name>
<gene>
    <name evidence="1" type="ORF">Q4481_23475</name>
</gene>
<evidence type="ECO:0000313" key="2">
    <source>
        <dbReference type="Proteomes" id="UP001174932"/>
    </source>
</evidence>
<reference evidence="1" key="2">
    <citation type="submission" date="2023-07" db="EMBL/GenBank/DDBJ databases">
        <authorList>
            <person name="Shen H."/>
        </authorList>
    </citation>
    <scope>NUCLEOTIDE SEQUENCE</scope>
    <source>
        <strain evidence="1">TNR-22</strain>
    </source>
</reference>
<dbReference type="Proteomes" id="UP001174932">
    <property type="component" value="Unassembled WGS sequence"/>
</dbReference>
<reference evidence="1" key="1">
    <citation type="journal article" date="2015" name="Int. J. Syst. Evol. Microbiol.">
        <title>Rhizobium alvei sp. nov., isolated from a freshwater river.</title>
        <authorList>
            <person name="Sheu S.Y."/>
            <person name="Huang H.W."/>
            <person name="Young C.C."/>
            <person name="Chen W.M."/>
        </authorList>
    </citation>
    <scope>NUCLEOTIDE SEQUENCE</scope>
    <source>
        <strain evidence="1">TNR-22</strain>
    </source>
</reference>
<keyword evidence="2" id="KW-1185">Reference proteome</keyword>
<organism evidence="1 2">
    <name type="scientific">Rhizobium alvei</name>
    <dbReference type="NCBI Taxonomy" id="1132659"/>
    <lineage>
        <taxon>Bacteria</taxon>
        <taxon>Pseudomonadati</taxon>
        <taxon>Pseudomonadota</taxon>
        <taxon>Alphaproteobacteria</taxon>
        <taxon>Hyphomicrobiales</taxon>
        <taxon>Rhizobiaceae</taxon>
        <taxon>Rhizobium/Agrobacterium group</taxon>
        <taxon>Rhizobium</taxon>
    </lineage>
</organism>